<dbReference type="Gene3D" id="1.10.238.10">
    <property type="entry name" value="EF-hand"/>
    <property type="match status" value="2"/>
</dbReference>
<sequence>MNRILLCAFFAVGALAQTPLPPMTPETVEESFKRIDSDGDGSLSFDEFLRMSKTFSDKSDAEFKEVDTNGDGKVVVDELKAFEKKRDDEQLKNHMDDSARFFKGFDADKSNFLEVAEIANFLETERRVKVKGALGEVIKPFDKNGDGKLDVNEFNDFLTHFPFDNFESIPQGH</sequence>
<evidence type="ECO:0000256" key="1">
    <source>
        <dbReference type="ARBA" id="ARBA00022723"/>
    </source>
</evidence>
<feature type="domain" description="EF-hand" evidence="5">
    <location>
        <begin position="129"/>
        <end position="164"/>
    </location>
</feature>
<keyword evidence="3" id="KW-0106">Calcium</keyword>
<dbReference type="InterPro" id="IPR011992">
    <property type="entry name" value="EF-hand-dom_pair"/>
</dbReference>
<dbReference type="InterPro" id="IPR018247">
    <property type="entry name" value="EF_Hand_1_Ca_BS"/>
</dbReference>
<dbReference type="PANTHER" id="PTHR10827:SF98">
    <property type="entry name" value="45 KDA CALCIUM-BINDING PROTEIN"/>
    <property type="match status" value="1"/>
</dbReference>
<accession>A0AA39LV91</accession>
<evidence type="ECO:0000256" key="2">
    <source>
        <dbReference type="ARBA" id="ARBA00022737"/>
    </source>
</evidence>
<dbReference type="SUPFAM" id="SSF47473">
    <property type="entry name" value="EF-hand"/>
    <property type="match status" value="1"/>
</dbReference>
<evidence type="ECO:0000313" key="6">
    <source>
        <dbReference type="EMBL" id="KAK0410585.1"/>
    </source>
</evidence>
<proteinExistence type="predicted"/>
<evidence type="ECO:0000313" key="7">
    <source>
        <dbReference type="Proteomes" id="UP001175271"/>
    </source>
</evidence>
<evidence type="ECO:0000256" key="4">
    <source>
        <dbReference type="SAM" id="SignalP"/>
    </source>
</evidence>
<feature type="signal peptide" evidence="4">
    <location>
        <begin position="1"/>
        <end position="16"/>
    </location>
</feature>
<protein>
    <recommendedName>
        <fullName evidence="5">EF-hand domain-containing protein</fullName>
    </recommendedName>
</protein>
<organism evidence="6 7">
    <name type="scientific">Steinernema hermaphroditum</name>
    <dbReference type="NCBI Taxonomy" id="289476"/>
    <lineage>
        <taxon>Eukaryota</taxon>
        <taxon>Metazoa</taxon>
        <taxon>Ecdysozoa</taxon>
        <taxon>Nematoda</taxon>
        <taxon>Chromadorea</taxon>
        <taxon>Rhabditida</taxon>
        <taxon>Tylenchina</taxon>
        <taxon>Panagrolaimomorpha</taxon>
        <taxon>Strongyloidoidea</taxon>
        <taxon>Steinernematidae</taxon>
        <taxon>Steinernema</taxon>
    </lineage>
</organism>
<dbReference type="PROSITE" id="PS00018">
    <property type="entry name" value="EF_HAND_1"/>
    <property type="match status" value="3"/>
</dbReference>
<dbReference type="Proteomes" id="UP001175271">
    <property type="component" value="Unassembled WGS sequence"/>
</dbReference>
<dbReference type="PROSITE" id="PS50222">
    <property type="entry name" value="EF_HAND_2"/>
    <property type="match status" value="2"/>
</dbReference>
<evidence type="ECO:0000256" key="3">
    <source>
        <dbReference type="ARBA" id="ARBA00022837"/>
    </source>
</evidence>
<keyword evidence="7" id="KW-1185">Reference proteome</keyword>
<comment type="caution">
    <text evidence="6">The sequence shown here is derived from an EMBL/GenBank/DDBJ whole genome shotgun (WGS) entry which is preliminary data.</text>
</comment>
<dbReference type="Pfam" id="PF13499">
    <property type="entry name" value="EF-hand_7"/>
    <property type="match status" value="1"/>
</dbReference>
<dbReference type="GO" id="GO:0005509">
    <property type="term" value="F:calcium ion binding"/>
    <property type="evidence" value="ECO:0007669"/>
    <property type="project" value="InterPro"/>
</dbReference>
<gene>
    <name evidence="6" type="ORF">QR680_005212</name>
</gene>
<dbReference type="EMBL" id="JAUCMV010000003">
    <property type="protein sequence ID" value="KAK0410585.1"/>
    <property type="molecule type" value="Genomic_DNA"/>
</dbReference>
<dbReference type="PANTHER" id="PTHR10827">
    <property type="entry name" value="RETICULOCALBIN"/>
    <property type="match status" value="1"/>
</dbReference>
<evidence type="ECO:0000259" key="5">
    <source>
        <dbReference type="PROSITE" id="PS50222"/>
    </source>
</evidence>
<dbReference type="InterPro" id="IPR002048">
    <property type="entry name" value="EF_hand_dom"/>
</dbReference>
<dbReference type="Pfam" id="PF13202">
    <property type="entry name" value="EF-hand_5"/>
    <property type="match status" value="1"/>
</dbReference>
<dbReference type="Pfam" id="PF00036">
    <property type="entry name" value="EF-hand_1"/>
    <property type="match status" value="1"/>
</dbReference>
<name>A0AA39LV91_9BILA</name>
<dbReference type="SMART" id="SM00054">
    <property type="entry name" value="EFh"/>
    <property type="match status" value="4"/>
</dbReference>
<dbReference type="AlphaFoldDB" id="A0AA39LV91"/>
<keyword evidence="4" id="KW-0732">Signal</keyword>
<feature type="chain" id="PRO_5041352268" description="EF-hand domain-containing protein" evidence="4">
    <location>
        <begin position="17"/>
        <end position="173"/>
    </location>
</feature>
<keyword evidence="1" id="KW-0479">Metal-binding</keyword>
<reference evidence="6" key="1">
    <citation type="submission" date="2023-06" db="EMBL/GenBank/DDBJ databases">
        <title>Genomic analysis of the entomopathogenic nematode Steinernema hermaphroditum.</title>
        <authorList>
            <person name="Schwarz E.M."/>
            <person name="Heppert J.K."/>
            <person name="Baniya A."/>
            <person name="Schwartz H.T."/>
            <person name="Tan C.-H."/>
            <person name="Antoshechkin I."/>
            <person name="Sternberg P.W."/>
            <person name="Goodrich-Blair H."/>
            <person name="Dillman A.R."/>
        </authorList>
    </citation>
    <scope>NUCLEOTIDE SEQUENCE</scope>
    <source>
        <strain evidence="6">PS9179</strain>
        <tissue evidence="6">Whole animal</tissue>
    </source>
</reference>
<feature type="domain" description="EF-hand" evidence="5">
    <location>
        <begin position="23"/>
        <end position="58"/>
    </location>
</feature>
<keyword evidence="2" id="KW-0677">Repeat</keyword>